<dbReference type="EMBL" id="MUYV01000007">
    <property type="protein sequence ID" value="OOS24774.1"/>
    <property type="molecule type" value="Genomic_DNA"/>
</dbReference>
<name>A0A1T0CR33_9GAMM</name>
<protein>
    <submittedName>
        <fullName evidence="1">Uncharacterized protein</fullName>
    </submittedName>
</protein>
<evidence type="ECO:0000313" key="1">
    <source>
        <dbReference type="EMBL" id="OOS24774.1"/>
    </source>
</evidence>
<sequence length="192" mass="21423">MLNEILCLCIGGATYHTDHLMPLDKVPENESIVLAFYHPDNHCDRDQINQLQANGVHLVALVDADDDRQLPEQAFSMICCDDARLVAELICNAVTNGFLRIDLVELLTALSGCIFDHQRCIGTGDQRIDMIIDQSKSIRSSRQLCIFNGDFGFNEQITFLSACEEAELLFYSLDSGKSMGDEAVVDVLYSRD</sequence>
<gene>
    <name evidence="1" type="ORF">B0681_06465</name>
</gene>
<keyword evidence="2" id="KW-1185">Reference proteome</keyword>
<dbReference type="STRING" id="573983.B0681_06465"/>
<proteinExistence type="predicted"/>
<accession>A0A1T0CR33</accession>
<dbReference type="Proteomes" id="UP000190683">
    <property type="component" value="Unassembled WGS sequence"/>
</dbReference>
<evidence type="ECO:0000313" key="2">
    <source>
        <dbReference type="Proteomes" id="UP000190683"/>
    </source>
</evidence>
<dbReference type="RefSeq" id="WP_078317938.1">
    <property type="nucleotide sequence ID" value="NZ_MUYV01000007.1"/>
</dbReference>
<dbReference type="AlphaFoldDB" id="A0A1T0CR33"/>
<comment type="caution">
    <text evidence="1">The sequence shown here is derived from an EMBL/GenBank/DDBJ whole genome shotgun (WGS) entry which is preliminary data.</text>
</comment>
<organism evidence="1 2">
    <name type="scientific">Moraxella porci DSM 25326</name>
    <dbReference type="NCBI Taxonomy" id="573983"/>
    <lineage>
        <taxon>Bacteria</taxon>
        <taxon>Pseudomonadati</taxon>
        <taxon>Pseudomonadota</taxon>
        <taxon>Gammaproteobacteria</taxon>
        <taxon>Moraxellales</taxon>
        <taxon>Moraxellaceae</taxon>
        <taxon>Moraxella</taxon>
    </lineage>
</organism>
<reference evidence="1 2" key="1">
    <citation type="submission" date="2017-02" db="EMBL/GenBank/DDBJ databases">
        <title>Draft genome sequence of Moraxella porci CCUG 54912T type strain.</title>
        <authorList>
            <person name="Salva-Serra F."/>
            <person name="Engstrom-Jakobsson H."/>
            <person name="Thorell K."/>
            <person name="Jaen-Luchoro D."/>
            <person name="Gonzales-Siles L."/>
            <person name="Karlsson R."/>
            <person name="Yazdan S."/>
            <person name="Boulund F."/>
            <person name="Johnning A."/>
            <person name="Engstrand L."/>
            <person name="Kristiansson E."/>
            <person name="Moore E."/>
        </authorList>
    </citation>
    <scope>NUCLEOTIDE SEQUENCE [LARGE SCALE GENOMIC DNA]</scope>
    <source>
        <strain evidence="1 2">CCUG 54912</strain>
    </source>
</reference>